<proteinExistence type="predicted"/>
<protein>
    <submittedName>
        <fullName evidence="1">Uncharacterized protein</fullName>
    </submittedName>
</protein>
<reference evidence="1 2" key="1">
    <citation type="submission" date="2017-01" db="EMBL/GenBank/DDBJ databases">
        <title>Genome Analysis of Deinococcus marmoris KOPRI26562.</title>
        <authorList>
            <person name="Kim J.H."/>
            <person name="Oh H.-M."/>
        </authorList>
    </citation>
    <scope>NUCLEOTIDE SEQUENCE [LARGE SCALE GENOMIC DNA]</scope>
    <source>
        <strain evidence="1 2">KOPRI26562</strain>
    </source>
</reference>
<dbReference type="OrthoDB" id="54272at2"/>
<evidence type="ECO:0000313" key="1">
    <source>
        <dbReference type="EMBL" id="OLV16222.1"/>
    </source>
</evidence>
<dbReference type="Proteomes" id="UP000186607">
    <property type="component" value="Unassembled WGS sequence"/>
</dbReference>
<organism evidence="1 2">
    <name type="scientific">Deinococcus marmoris</name>
    <dbReference type="NCBI Taxonomy" id="249408"/>
    <lineage>
        <taxon>Bacteria</taxon>
        <taxon>Thermotogati</taxon>
        <taxon>Deinococcota</taxon>
        <taxon>Deinococci</taxon>
        <taxon>Deinococcales</taxon>
        <taxon>Deinococcaceae</taxon>
        <taxon>Deinococcus</taxon>
    </lineage>
</organism>
<keyword evidence="2" id="KW-1185">Reference proteome</keyword>
<dbReference type="STRING" id="249408.BOO71_0012514"/>
<comment type="caution">
    <text evidence="1">The sequence shown here is derived from an EMBL/GenBank/DDBJ whole genome shotgun (WGS) entry which is preliminary data.</text>
</comment>
<dbReference type="AlphaFoldDB" id="A0A1U7NTH6"/>
<dbReference type="RefSeq" id="WP_075835881.1">
    <property type="nucleotide sequence ID" value="NZ_MSTI01000151.1"/>
</dbReference>
<evidence type="ECO:0000313" key="2">
    <source>
        <dbReference type="Proteomes" id="UP000186607"/>
    </source>
</evidence>
<accession>A0A1U7NTH6</accession>
<dbReference type="EMBL" id="MSTI01000151">
    <property type="protein sequence ID" value="OLV16222.1"/>
    <property type="molecule type" value="Genomic_DNA"/>
</dbReference>
<name>A0A1U7NTH6_9DEIO</name>
<gene>
    <name evidence="1" type="ORF">BOO71_0012514</name>
</gene>
<sequence length="74" mass="8222">MGEEPLTLCPDRTLACGVQGGFRRRPPPLPAIQESDIFLTRLLALPIRADAPPRVTFNELTTGYELETFMVHLA</sequence>